<evidence type="ECO:0000313" key="2">
    <source>
        <dbReference type="EMBL" id="KKW23298.1"/>
    </source>
</evidence>
<organism evidence="2 3">
    <name type="scientific">Candidatus Kaiserbacteria bacterium GW2011_GWA2_52_12</name>
    <dbReference type="NCBI Taxonomy" id="1618671"/>
    <lineage>
        <taxon>Bacteria</taxon>
        <taxon>Candidatus Kaiseribacteriota</taxon>
    </lineage>
</organism>
<gene>
    <name evidence="2" type="ORF">UY67_C0025G0017</name>
</gene>
<feature type="region of interest" description="Disordered" evidence="1">
    <location>
        <begin position="1"/>
        <end position="22"/>
    </location>
</feature>
<proteinExistence type="predicted"/>
<name>A0A0G1WWL0_9BACT</name>
<evidence type="ECO:0000313" key="3">
    <source>
        <dbReference type="Proteomes" id="UP000034273"/>
    </source>
</evidence>
<protein>
    <submittedName>
        <fullName evidence="2">Uncharacterized protein</fullName>
    </submittedName>
</protein>
<reference evidence="2 3" key="1">
    <citation type="journal article" date="2015" name="Nature">
        <title>rRNA introns, odd ribosomes, and small enigmatic genomes across a large radiation of phyla.</title>
        <authorList>
            <person name="Brown C.T."/>
            <person name="Hug L.A."/>
            <person name="Thomas B.C."/>
            <person name="Sharon I."/>
            <person name="Castelle C.J."/>
            <person name="Singh A."/>
            <person name="Wilkins M.J."/>
            <person name="Williams K.H."/>
            <person name="Banfield J.F."/>
        </authorList>
    </citation>
    <scope>NUCLEOTIDE SEQUENCE [LARGE SCALE GENOMIC DNA]</scope>
</reference>
<feature type="non-terminal residue" evidence="2">
    <location>
        <position position="1"/>
    </location>
</feature>
<accession>A0A0G1WWL0</accession>
<comment type="caution">
    <text evidence="2">The sequence shown here is derived from an EMBL/GenBank/DDBJ whole genome shotgun (WGS) entry which is preliminary data.</text>
</comment>
<dbReference type="Proteomes" id="UP000034273">
    <property type="component" value="Unassembled WGS sequence"/>
</dbReference>
<dbReference type="AlphaFoldDB" id="A0A0G1WWL0"/>
<dbReference type="EMBL" id="LCQW01000025">
    <property type="protein sequence ID" value="KKW23298.1"/>
    <property type="molecule type" value="Genomic_DNA"/>
</dbReference>
<sequence length="22" mass="2532">EYIENQDEDGAKRGDNFTTLDT</sequence>
<evidence type="ECO:0000256" key="1">
    <source>
        <dbReference type="SAM" id="MobiDB-lite"/>
    </source>
</evidence>